<dbReference type="CDD" id="cd05141">
    <property type="entry name" value="Barstar_evA4336-like"/>
    <property type="match status" value="1"/>
</dbReference>
<protein>
    <submittedName>
        <fullName evidence="3">Barstar family protein</fullName>
    </submittedName>
</protein>
<evidence type="ECO:0000313" key="4">
    <source>
        <dbReference type="Proteomes" id="UP001596074"/>
    </source>
</evidence>
<dbReference type="EMBL" id="JBHSON010000005">
    <property type="protein sequence ID" value="MFC5744975.1"/>
    <property type="molecule type" value="Genomic_DNA"/>
</dbReference>
<reference evidence="4" key="1">
    <citation type="journal article" date="2019" name="Int. J. Syst. Evol. Microbiol.">
        <title>The Global Catalogue of Microorganisms (GCM) 10K type strain sequencing project: providing services to taxonomists for standard genome sequencing and annotation.</title>
        <authorList>
            <consortium name="The Broad Institute Genomics Platform"/>
            <consortium name="The Broad Institute Genome Sequencing Center for Infectious Disease"/>
            <person name="Wu L."/>
            <person name="Ma J."/>
        </authorList>
    </citation>
    <scope>NUCLEOTIDE SEQUENCE [LARGE SCALE GENOMIC DNA]</scope>
    <source>
        <strain evidence="4">KCTC 42087</strain>
    </source>
</reference>
<dbReference type="Pfam" id="PF01337">
    <property type="entry name" value="Barstar"/>
    <property type="match status" value="1"/>
</dbReference>
<dbReference type="RefSeq" id="WP_378280602.1">
    <property type="nucleotide sequence ID" value="NZ_JBHSON010000005.1"/>
</dbReference>
<feature type="domain" description="Barstar (barnase inhibitor)" evidence="2">
    <location>
        <begin position="67"/>
        <end position="162"/>
    </location>
</feature>
<gene>
    <name evidence="3" type="ORF">ACFPZN_05035</name>
</gene>
<dbReference type="Proteomes" id="UP001596074">
    <property type="component" value="Unassembled WGS sequence"/>
</dbReference>
<evidence type="ECO:0000256" key="1">
    <source>
        <dbReference type="ARBA" id="ARBA00006845"/>
    </source>
</evidence>
<accession>A0ABW0ZVK6</accession>
<sequence>MATDPYRKVRTGEVTVPEEDVGANRALTDLIEGRLKPGVYQWRAPAAPGAGVAGADWPARAEDRGWRAFYLNGRRARDKESFLRLSAEAFDFPEWFGGNWDAFEDCLRDLSWAPTSRGYLVLYESWAELAEADQRAFRTALDVLSGAVTAWQDTATPMSVLLSSIGVEVAGVPKLG</sequence>
<dbReference type="InterPro" id="IPR000468">
    <property type="entry name" value="Barstar"/>
</dbReference>
<dbReference type="SUPFAM" id="SSF52038">
    <property type="entry name" value="Barstar-related"/>
    <property type="match status" value="1"/>
</dbReference>
<evidence type="ECO:0000313" key="3">
    <source>
        <dbReference type="EMBL" id="MFC5744975.1"/>
    </source>
</evidence>
<comment type="similarity">
    <text evidence="1">Belongs to the barstar family.</text>
</comment>
<dbReference type="InterPro" id="IPR035905">
    <property type="entry name" value="Barstar-like_sf"/>
</dbReference>
<organism evidence="3 4">
    <name type="scientific">Actinomadura rugatobispora</name>
    <dbReference type="NCBI Taxonomy" id="1994"/>
    <lineage>
        <taxon>Bacteria</taxon>
        <taxon>Bacillati</taxon>
        <taxon>Actinomycetota</taxon>
        <taxon>Actinomycetes</taxon>
        <taxon>Streptosporangiales</taxon>
        <taxon>Thermomonosporaceae</taxon>
        <taxon>Actinomadura</taxon>
    </lineage>
</organism>
<comment type="caution">
    <text evidence="3">The sequence shown here is derived from an EMBL/GenBank/DDBJ whole genome shotgun (WGS) entry which is preliminary data.</text>
</comment>
<keyword evidence="4" id="KW-1185">Reference proteome</keyword>
<name>A0ABW0ZVK6_9ACTN</name>
<evidence type="ECO:0000259" key="2">
    <source>
        <dbReference type="Pfam" id="PF01337"/>
    </source>
</evidence>
<proteinExistence type="inferred from homology"/>
<dbReference type="Gene3D" id="3.30.370.10">
    <property type="entry name" value="Barstar-like"/>
    <property type="match status" value="1"/>
</dbReference>